<evidence type="ECO:0000256" key="2">
    <source>
        <dbReference type="ARBA" id="ARBA00022723"/>
    </source>
</evidence>
<keyword evidence="6" id="KW-0539">Nucleus</keyword>
<dbReference type="InterPro" id="IPR013087">
    <property type="entry name" value="Znf_C2H2_type"/>
</dbReference>
<dbReference type="PANTHER" id="PTHR40626:SF11">
    <property type="entry name" value="ZINC FINGER PROTEIN YPR022C"/>
    <property type="match status" value="1"/>
</dbReference>
<dbReference type="GO" id="GO:0000978">
    <property type="term" value="F:RNA polymerase II cis-regulatory region sequence-specific DNA binding"/>
    <property type="evidence" value="ECO:0007669"/>
    <property type="project" value="InterPro"/>
</dbReference>
<evidence type="ECO:0000256" key="8">
    <source>
        <dbReference type="SAM" id="MobiDB-lite"/>
    </source>
</evidence>
<dbReference type="InterPro" id="IPR007219">
    <property type="entry name" value="XnlR_reg_dom"/>
</dbReference>
<dbReference type="InterPro" id="IPR051059">
    <property type="entry name" value="VerF-like"/>
</dbReference>
<evidence type="ECO:0000256" key="3">
    <source>
        <dbReference type="ARBA" id="ARBA00022737"/>
    </source>
</evidence>
<name>A0A2T2N4S3_CORCC</name>
<protein>
    <recommendedName>
        <fullName evidence="9">C2H2-type domain-containing protein</fullName>
    </recommendedName>
</protein>
<accession>A0A2T2N4S3</accession>
<dbReference type="SUPFAM" id="SSF57667">
    <property type="entry name" value="beta-beta-alpha zinc fingers"/>
    <property type="match status" value="1"/>
</dbReference>
<dbReference type="OrthoDB" id="10018191at2759"/>
<keyword evidence="4 7" id="KW-0863">Zinc-finger</keyword>
<comment type="subcellular location">
    <subcellularLocation>
        <location evidence="1">Nucleus</location>
    </subcellularLocation>
</comment>
<dbReference type="InterPro" id="IPR036236">
    <property type="entry name" value="Znf_C2H2_sf"/>
</dbReference>
<sequence length="750" mass="85119">MVRHFQCGFCDRNFVRRDHLARHEASHTDRRPFHCTLCSRSFARRDILLRHVAHIHEGEDEHAAQRTAISQPSATRRNLTASPGRPARHRRESADSPARDVKTQVLLTYTDDWKVHSAAEDEQTEAFALASVATKFLGLHSIFDASPLCSPLFRPSTPLIHQYLNGHERSQSLLSSSPQPRDILDQISIEPLLDSYRQCFYPNSPFLHLPTIHVHFNPRSSHFRTTPAPGVAPRRRNASFSPGAVPRCLLLSILAVGAIFNMQNALARRLHSETRTALQEALKKVNSAQPEQLPAYILQTLMNQIIFGLCSGDIVLEHSSVSHMTSLVMLADQVKLAYSEPCPVEPNGPLGAAEWEFWVANEGRKRILFSIMIVMCTAHAFVNGTPDLDLTSTDILMPCDEALWEADSLESWREQFVSRSDLELPMFRMEWAKLMDPGMSSDAMVQGSSKFSRCRAQTIDYTKMAPINEFGCMALVAALNQAAWKIFQSDEGKLDSRSRTHHVPPTWLLSRASNRWQEIWMSFPKLDISNTRHRLLTGCLPLIDHINMLPHVDLAQYKQHLQERRYEHLGVQTDTYSDFDEPSSAILHQVQAPSPTALQNAARYAINSLCITFELSPWWTNPSRAVEIPPNSAIIVFHCVHILCNWLIYSRQSLDHDHQNERREMVERLIDMIMTSSKDVHNFELHNTDIYDTSDSTTLAIELLGCFAGIFQRKASWGAMSHMARGFDVRADILKQKLHCQRLTEFGDSG</sequence>
<dbReference type="PROSITE" id="PS00028">
    <property type="entry name" value="ZINC_FINGER_C2H2_1"/>
    <property type="match status" value="2"/>
</dbReference>
<feature type="domain" description="C2H2-type" evidence="9">
    <location>
        <begin position="33"/>
        <end position="61"/>
    </location>
</feature>
<dbReference type="Proteomes" id="UP000240883">
    <property type="component" value="Unassembled WGS sequence"/>
</dbReference>
<keyword evidence="3" id="KW-0677">Repeat</keyword>
<evidence type="ECO:0000256" key="5">
    <source>
        <dbReference type="ARBA" id="ARBA00022833"/>
    </source>
</evidence>
<dbReference type="PANTHER" id="PTHR40626">
    <property type="entry name" value="MIP31509P"/>
    <property type="match status" value="1"/>
</dbReference>
<dbReference type="GO" id="GO:0000785">
    <property type="term" value="C:chromatin"/>
    <property type="evidence" value="ECO:0007669"/>
    <property type="project" value="TreeGrafter"/>
</dbReference>
<feature type="region of interest" description="Disordered" evidence="8">
    <location>
        <begin position="59"/>
        <end position="100"/>
    </location>
</feature>
<organism evidence="10 11">
    <name type="scientific">Corynespora cassiicola Philippines</name>
    <dbReference type="NCBI Taxonomy" id="1448308"/>
    <lineage>
        <taxon>Eukaryota</taxon>
        <taxon>Fungi</taxon>
        <taxon>Dikarya</taxon>
        <taxon>Ascomycota</taxon>
        <taxon>Pezizomycotina</taxon>
        <taxon>Dothideomycetes</taxon>
        <taxon>Pleosporomycetidae</taxon>
        <taxon>Pleosporales</taxon>
        <taxon>Corynesporascaceae</taxon>
        <taxon>Corynespora</taxon>
    </lineage>
</organism>
<dbReference type="CDD" id="cd12148">
    <property type="entry name" value="fungal_TF_MHR"/>
    <property type="match status" value="1"/>
</dbReference>
<evidence type="ECO:0000256" key="7">
    <source>
        <dbReference type="PROSITE-ProRule" id="PRU00042"/>
    </source>
</evidence>
<keyword evidence="11" id="KW-1185">Reference proteome</keyword>
<evidence type="ECO:0000259" key="9">
    <source>
        <dbReference type="PROSITE" id="PS50157"/>
    </source>
</evidence>
<evidence type="ECO:0000256" key="4">
    <source>
        <dbReference type="ARBA" id="ARBA00022771"/>
    </source>
</evidence>
<dbReference type="GO" id="GO:0006351">
    <property type="term" value="P:DNA-templated transcription"/>
    <property type="evidence" value="ECO:0007669"/>
    <property type="project" value="InterPro"/>
</dbReference>
<reference evidence="10 11" key="1">
    <citation type="journal article" date="2018" name="Front. Microbiol.">
        <title>Genome-Wide Analysis of Corynespora cassiicola Leaf Fall Disease Putative Effectors.</title>
        <authorList>
            <person name="Lopez D."/>
            <person name="Ribeiro S."/>
            <person name="Label P."/>
            <person name="Fumanal B."/>
            <person name="Venisse J.S."/>
            <person name="Kohler A."/>
            <person name="de Oliveira R.R."/>
            <person name="Labutti K."/>
            <person name="Lipzen A."/>
            <person name="Lail K."/>
            <person name="Bauer D."/>
            <person name="Ohm R.A."/>
            <person name="Barry K.W."/>
            <person name="Spatafora J."/>
            <person name="Grigoriev I.V."/>
            <person name="Martin F.M."/>
            <person name="Pujade-Renaud V."/>
        </authorList>
    </citation>
    <scope>NUCLEOTIDE SEQUENCE [LARGE SCALE GENOMIC DNA]</scope>
    <source>
        <strain evidence="10 11">Philippines</strain>
    </source>
</reference>
<dbReference type="SMART" id="SM00355">
    <property type="entry name" value="ZnF_C2H2"/>
    <property type="match status" value="2"/>
</dbReference>
<dbReference type="GO" id="GO:0000981">
    <property type="term" value="F:DNA-binding transcription factor activity, RNA polymerase II-specific"/>
    <property type="evidence" value="ECO:0007669"/>
    <property type="project" value="InterPro"/>
</dbReference>
<evidence type="ECO:0000313" key="10">
    <source>
        <dbReference type="EMBL" id="PSN60389.1"/>
    </source>
</evidence>
<keyword evidence="2" id="KW-0479">Metal-binding</keyword>
<dbReference type="STRING" id="1448308.A0A2T2N4S3"/>
<gene>
    <name evidence="10" type="ORF">BS50DRAFT_681609</name>
</gene>
<dbReference type="PROSITE" id="PS50157">
    <property type="entry name" value="ZINC_FINGER_C2H2_2"/>
    <property type="match status" value="2"/>
</dbReference>
<evidence type="ECO:0000256" key="6">
    <source>
        <dbReference type="ARBA" id="ARBA00023242"/>
    </source>
</evidence>
<feature type="compositionally biased region" description="Polar residues" evidence="8">
    <location>
        <begin position="67"/>
        <end position="81"/>
    </location>
</feature>
<feature type="domain" description="C2H2-type" evidence="9">
    <location>
        <begin position="5"/>
        <end position="32"/>
    </location>
</feature>
<dbReference type="GO" id="GO:0005634">
    <property type="term" value="C:nucleus"/>
    <property type="evidence" value="ECO:0007669"/>
    <property type="project" value="UniProtKB-SubCell"/>
</dbReference>
<dbReference type="GO" id="GO:0008270">
    <property type="term" value="F:zinc ion binding"/>
    <property type="evidence" value="ECO:0007669"/>
    <property type="project" value="UniProtKB-KW"/>
</dbReference>
<dbReference type="Pfam" id="PF04082">
    <property type="entry name" value="Fungal_trans"/>
    <property type="match status" value="1"/>
</dbReference>
<dbReference type="AlphaFoldDB" id="A0A2T2N4S3"/>
<dbReference type="Gene3D" id="3.30.160.60">
    <property type="entry name" value="Classic Zinc Finger"/>
    <property type="match status" value="2"/>
</dbReference>
<proteinExistence type="predicted"/>
<keyword evidence="5" id="KW-0862">Zinc</keyword>
<evidence type="ECO:0000256" key="1">
    <source>
        <dbReference type="ARBA" id="ARBA00004123"/>
    </source>
</evidence>
<evidence type="ECO:0000313" key="11">
    <source>
        <dbReference type="Proteomes" id="UP000240883"/>
    </source>
</evidence>
<dbReference type="EMBL" id="KZ678149">
    <property type="protein sequence ID" value="PSN60389.1"/>
    <property type="molecule type" value="Genomic_DNA"/>
</dbReference>